<feature type="coiled-coil region" evidence="20">
    <location>
        <begin position="853"/>
        <end position="1077"/>
    </location>
</feature>
<dbReference type="InterPro" id="IPR013134">
    <property type="entry name" value="Zn_hook_RAD50"/>
</dbReference>
<keyword evidence="9" id="KW-0378">Hydrolase</keyword>
<evidence type="ECO:0000256" key="4">
    <source>
        <dbReference type="ARBA" id="ARBA00009439"/>
    </source>
</evidence>
<evidence type="ECO:0000256" key="10">
    <source>
        <dbReference type="ARBA" id="ARBA00022833"/>
    </source>
</evidence>
<dbReference type="FunFam" id="3.40.50.300:FF:001065">
    <property type="entry name" value="DNA repair protein RAD50 isoform X1"/>
    <property type="match status" value="1"/>
</dbReference>
<dbReference type="SUPFAM" id="SSF52540">
    <property type="entry name" value="P-loop containing nucleoside triphosphate hydrolases"/>
    <property type="match status" value="2"/>
</dbReference>
<evidence type="ECO:0000256" key="1">
    <source>
        <dbReference type="ARBA" id="ARBA00001947"/>
    </source>
</evidence>
<feature type="domain" description="Zinc-hook" evidence="21">
    <location>
        <begin position="635"/>
        <end position="734"/>
    </location>
</feature>
<evidence type="ECO:0000256" key="11">
    <source>
        <dbReference type="ARBA" id="ARBA00022840"/>
    </source>
</evidence>
<keyword evidence="16" id="KW-0539">Nucleus</keyword>
<proteinExistence type="inferred from homology"/>
<dbReference type="GO" id="GO:0070192">
    <property type="term" value="P:chromosome organization involved in meiotic cell cycle"/>
    <property type="evidence" value="ECO:0007669"/>
    <property type="project" value="TreeGrafter"/>
</dbReference>
<sequence>MSKIEKMSILGVRSFGVEDKDKQVITFFNPLTILVGPNGAGKTTIIECLKYISTGDFPPGTKGNSFVHDPKVANETDVRAQIRLQFRDVNGELVAVQRSMVCTQKGKKTEFKTLEGVITRTKHGEKVSLSSKCAEIDREMISALGVSKSVINNVIFCHQEDSNWPLSEGKALKQKFDEIFSATRYIKALETLRQVRQKQSQKVKECQGELKYLKQNKEKAHEIQDHLNTREAHLAASKENVKSIENQLDPLKNRLAEIEQKLAKVMRLDNEIKALDSRKRQMEKDNQDLQQKMEKVFQGTDEQLRDMYQNHQRTVKDKERRLTDCQRELDRASKECQRFNKEKSELLIEQGRLQLQADRHQQDIRTRDSLIQSLATLLELGGFERAPFNERQINSFHKLVKERQEREAETASQLMREFAEKETMKQKQIDDIRDKKTGLEKTIDLKSDIQNKKQLELKNMKYELNQLEGSSDRILELDQELVRTERELDKAEKNSTIEALDLEVQELQNEKANLDKVLRKLDQEMEHLNLHTTTITQMDMLKKDKVDKEEQIRKIKSRHTDELTSLLGYFPNKKQLEDWLHTKTREINQTRDKLAHLNKELASAEQNKNHTSIELRKKEEQLSDYEDKLFNICGSQDFDSDLYKLLDEIEKTSKQRAMLAGATAVYSQFITQLRDENQSCCPVCQRVFQTESELQDVISDLQSKLRLAPDKLKSTESELKRREKKRDEMMGLKPIRHTITELKEKDIPDLRNKLQNVNRDIQRLKNDVDEQETLLGAVIPEEESAKACLQDITLMERYQTDLRDVERKIAQQANKLLGVDLSRTVQQVNQEKQEKKHLWDTVTGKIELNQKIKQAQQTQIQQLKSTVNELKAEKLQISSSMQRRQQLEDQTVELSAEVQLLYREIKEAKDQQFPLEATLEKLHQERVDLINKKNTSNKVTQEKINEIKEKAKNIHDYVKVIENYIQGGKEDYKKQKESELDEVKTQLADCEKQKEKINKEMGTIRQDIDTQKIQERWLEDNLTLRKRNEELNEVEEERKQHLKEMGEMKVPQLKNEQQRLEEKIEDLKRNHSLALGRQRGFEDEIIRFKKELQEPQFKDAEEKYREMMIVMRTTELVNRDLDIYYKALDKAIMTFHSMKMEEINKIIRDLWRSTYRGQDIEYIEIRSDADENVSASDKRRSYNYRVVMMKGDTALDMRGRCSAGQKVLASLIIRLALAETFCLNCGILALDEPTTNLDRENIESLAHALVEIIKSRSQQRNFQLLVITHDEDFVELLGRSEYVEKFYRMKKNIDQCSEIVKCSVSSLGSCVH</sequence>
<evidence type="ECO:0000256" key="18">
    <source>
        <dbReference type="ARBA" id="ARBA00049360"/>
    </source>
</evidence>
<dbReference type="PANTHER" id="PTHR18867:SF12">
    <property type="entry name" value="DNA REPAIR PROTEIN RAD50"/>
    <property type="match status" value="1"/>
</dbReference>
<dbReference type="GO" id="GO:0000781">
    <property type="term" value="C:chromosome, telomeric region"/>
    <property type="evidence" value="ECO:0007669"/>
    <property type="project" value="UniProtKB-SubCell"/>
</dbReference>
<comment type="cofactor">
    <cofactor evidence="1">
        <name>Zn(2+)</name>
        <dbReference type="ChEBI" id="CHEBI:29105"/>
    </cofactor>
</comment>
<dbReference type="GO" id="GO:0005524">
    <property type="term" value="F:ATP binding"/>
    <property type="evidence" value="ECO:0007669"/>
    <property type="project" value="UniProtKB-KW"/>
</dbReference>
<evidence type="ECO:0000256" key="14">
    <source>
        <dbReference type="ARBA" id="ARBA00023054"/>
    </source>
</evidence>
<reference evidence="22" key="1">
    <citation type="submission" date="2025-08" db="UniProtKB">
        <authorList>
            <consortium name="Ensembl"/>
        </authorList>
    </citation>
    <scope>IDENTIFICATION</scope>
</reference>
<feature type="coiled-coil region" evidence="20">
    <location>
        <begin position="189"/>
        <end position="349"/>
    </location>
</feature>
<protein>
    <recommendedName>
        <fullName evidence="21">Zinc-hook domain-containing protein</fullName>
    </recommendedName>
</protein>
<dbReference type="Ensembl" id="ENSPCET00000008108.1">
    <property type="protein sequence ID" value="ENSPCEP00000007831.1"/>
    <property type="gene ID" value="ENSPCEG00000006272.1"/>
</dbReference>
<evidence type="ECO:0000256" key="7">
    <source>
        <dbReference type="ARBA" id="ARBA00022741"/>
    </source>
</evidence>
<organism evidence="22 23">
    <name type="scientific">Pelusios castaneus</name>
    <name type="common">West African mud turtle</name>
    <dbReference type="NCBI Taxonomy" id="367368"/>
    <lineage>
        <taxon>Eukaryota</taxon>
        <taxon>Metazoa</taxon>
        <taxon>Chordata</taxon>
        <taxon>Craniata</taxon>
        <taxon>Vertebrata</taxon>
        <taxon>Euteleostomi</taxon>
        <taxon>Archelosauria</taxon>
        <taxon>Testudinata</taxon>
        <taxon>Testudines</taxon>
        <taxon>Pleurodira</taxon>
        <taxon>Pelomedusidae</taxon>
        <taxon>Pelusios</taxon>
    </lineage>
</organism>
<evidence type="ECO:0000256" key="15">
    <source>
        <dbReference type="ARBA" id="ARBA00023204"/>
    </source>
</evidence>
<feature type="binding site" evidence="19">
    <location>
        <position position="684"/>
    </location>
    <ligand>
        <name>Zn(2+)</name>
        <dbReference type="ChEBI" id="CHEBI:29105"/>
    </ligand>
</feature>
<feature type="binding site" evidence="19">
    <location>
        <position position="681"/>
    </location>
    <ligand>
        <name>Zn(2+)</name>
        <dbReference type="ChEBI" id="CHEBI:29105"/>
    </ligand>
</feature>
<dbReference type="InterPro" id="IPR038729">
    <property type="entry name" value="Rad50/SbcC_AAA"/>
</dbReference>
<keyword evidence="13" id="KW-0779">Telomere</keyword>
<dbReference type="GO" id="GO:0030870">
    <property type="term" value="C:Mre11 complex"/>
    <property type="evidence" value="ECO:0007669"/>
    <property type="project" value="InterPro"/>
</dbReference>
<evidence type="ECO:0000313" key="23">
    <source>
        <dbReference type="Proteomes" id="UP000694393"/>
    </source>
</evidence>
<dbReference type="NCBIfam" id="TIGR00606">
    <property type="entry name" value="rad50"/>
    <property type="match status" value="1"/>
</dbReference>
<evidence type="ECO:0000256" key="5">
    <source>
        <dbReference type="ARBA" id="ARBA00022454"/>
    </source>
</evidence>
<keyword evidence="11" id="KW-0067">ATP-binding</keyword>
<keyword evidence="14 20" id="KW-0175">Coiled coil</keyword>
<comment type="similarity">
    <text evidence="4">Belongs to the SMC family. RAD50 subfamily.</text>
</comment>
<evidence type="ECO:0000259" key="21">
    <source>
        <dbReference type="PROSITE" id="PS51131"/>
    </source>
</evidence>
<reference evidence="22" key="2">
    <citation type="submission" date="2025-09" db="UniProtKB">
        <authorList>
            <consortium name="Ensembl"/>
        </authorList>
    </citation>
    <scope>IDENTIFICATION</scope>
</reference>
<evidence type="ECO:0000256" key="20">
    <source>
        <dbReference type="SAM" id="Coils"/>
    </source>
</evidence>
<dbReference type="Pfam" id="PF13476">
    <property type="entry name" value="AAA_23"/>
    <property type="match status" value="1"/>
</dbReference>
<dbReference type="PROSITE" id="PS51131">
    <property type="entry name" value="ZN_HOOK"/>
    <property type="match status" value="1"/>
</dbReference>
<dbReference type="GO" id="GO:0043047">
    <property type="term" value="F:single-stranded telomeric DNA binding"/>
    <property type="evidence" value="ECO:0007669"/>
    <property type="project" value="TreeGrafter"/>
</dbReference>
<keyword evidence="5" id="KW-0158">Chromosome</keyword>
<keyword evidence="7" id="KW-0547">Nucleotide-binding</keyword>
<evidence type="ECO:0000313" key="22">
    <source>
        <dbReference type="Ensembl" id="ENSPCEP00000007831.1"/>
    </source>
</evidence>
<keyword evidence="23" id="KW-1185">Reference proteome</keyword>
<evidence type="ECO:0000256" key="9">
    <source>
        <dbReference type="ARBA" id="ARBA00022801"/>
    </source>
</evidence>
<keyword evidence="8" id="KW-0227">DNA damage</keyword>
<dbReference type="GO" id="GO:0000722">
    <property type="term" value="P:telomere maintenance via recombination"/>
    <property type="evidence" value="ECO:0007669"/>
    <property type="project" value="TreeGrafter"/>
</dbReference>
<dbReference type="FunFam" id="3.40.50.300:FF:001037">
    <property type="entry name" value="DNA repair protein RAD50"/>
    <property type="match status" value="1"/>
</dbReference>
<keyword evidence="17" id="KW-0469">Meiosis</keyword>
<keyword evidence="15" id="KW-0234">DNA repair</keyword>
<accession>A0A8C8VHF2</accession>
<evidence type="ECO:0000256" key="16">
    <source>
        <dbReference type="ARBA" id="ARBA00023242"/>
    </source>
</evidence>
<evidence type="ECO:0000256" key="13">
    <source>
        <dbReference type="ARBA" id="ARBA00022895"/>
    </source>
</evidence>
<comment type="subcellular location">
    <subcellularLocation>
        <location evidence="3">Chromosome</location>
        <location evidence="3">Telomere</location>
    </subcellularLocation>
    <subcellularLocation>
        <location evidence="2">Nucleus</location>
    </subcellularLocation>
</comment>
<dbReference type="GO" id="GO:0000794">
    <property type="term" value="C:condensed nuclear chromosome"/>
    <property type="evidence" value="ECO:0007669"/>
    <property type="project" value="TreeGrafter"/>
</dbReference>
<dbReference type="GO" id="GO:0006302">
    <property type="term" value="P:double-strand break repair"/>
    <property type="evidence" value="ECO:0007669"/>
    <property type="project" value="InterPro"/>
</dbReference>
<keyword evidence="12" id="KW-0460">Magnesium</keyword>
<dbReference type="GO" id="GO:0051880">
    <property type="term" value="F:G-quadruplex DNA binding"/>
    <property type="evidence" value="ECO:0007669"/>
    <property type="project" value="TreeGrafter"/>
</dbReference>
<dbReference type="GO" id="GO:0003691">
    <property type="term" value="F:double-stranded telomeric DNA binding"/>
    <property type="evidence" value="ECO:0007669"/>
    <property type="project" value="TreeGrafter"/>
</dbReference>
<keyword evidence="10 19" id="KW-0862">Zinc</keyword>
<keyword evidence="6 19" id="KW-0479">Metal-binding</keyword>
<name>A0A8C8VHF2_9SAUR</name>
<dbReference type="Gene3D" id="3.40.50.300">
    <property type="entry name" value="P-loop containing nucleotide triphosphate hydrolases"/>
    <property type="match status" value="2"/>
</dbReference>
<evidence type="ECO:0000256" key="19">
    <source>
        <dbReference type="PROSITE-ProRule" id="PRU00471"/>
    </source>
</evidence>
<dbReference type="Pfam" id="PF04423">
    <property type="entry name" value="Rad50_zn_hook"/>
    <property type="match status" value="1"/>
</dbReference>
<dbReference type="GO" id="GO:0046872">
    <property type="term" value="F:metal ion binding"/>
    <property type="evidence" value="ECO:0007669"/>
    <property type="project" value="UniProtKB-UniRule"/>
</dbReference>
<dbReference type="Proteomes" id="UP000694393">
    <property type="component" value="Unplaced"/>
</dbReference>
<dbReference type="GO" id="GO:0016887">
    <property type="term" value="F:ATP hydrolysis activity"/>
    <property type="evidence" value="ECO:0007669"/>
    <property type="project" value="InterPro"/>
</dbReference>
<evidence type="ECO:0000256" key="3">
    <source>
        <dbReference type="ARBA" id="ARBA00004574"/>
    </source>
</evidence>
<dbReference type="PANTHER" id="PTHR18867">
    <property type="entry name" value="RAD50"/>
    <property type="match status" value="1"/>
</dbReference>
<comment type="catalytic activity">
    <reaction evidence="18">
        <text>ATP + H2O = ADP + phosphate + H(+)</text>
        <dbReference type="Rhea" id="RHEA:13065"/>
        <dbReference type="ChEBI" id="CHEBI:15377"/>
        <dbReference type="ChEBI" id="CHEBI:15378"/>
        <dbReference type="ChEBI" id="CHEBI:30616"/>
        <dbReference type="ChEBI" id="CHEBI:43474"/>
        <dbReference type="ChEBI" id="CHEBI:456216"/>
    </reaction>
</comment>
<evidence type="ECO:0000256" key="2">
    <source>
        <dbReference type="ARBA" id="ARBA00004123"/>
    </source>
</evidence>
<evidence type="ECO:0000256" key="17">
    <source>
        <dbReference type="ARBA" id="ARBA00023254"/>
    </source>
</evidence>
<feature type="coiled-coil region" evidence="20">
    <location>
        <begin position="467"/>
        <end position="628"/>
    </location>
</feature>
<evidence type="ECO:0000256" key="8">
    <source>
        <dbReference type="ARBA" id="ARBA00022763"/>
    </source>
</evidence>
<evidence type="ECO:0000256" key="6">
    <source>
        <dbReference type="ARBA" id="ARBA00022723"/>
    </source>
</evidence>
<dbReference type="GO" id="GO:0007004">
    <property type="term" value="P:telomere maintenance via telomerase"/>
    <property type="evidence" value="ECO:0007669"/>
    <property type="project" value="TreeGrafter"/>
</dbReference>
<feature type="coiled-coil region" evidence="20">
    <location>
        <begin position="747"/>
        <end position="815"/>
    </location>
</feature>
<dbReference type="InterPro" id="IPR027417">
    <property type="entry name" value="P-loop_NTPase"/>
</dbReference>
<dbReference type="InterPro" id="IPR004584">
    <property type="entry name" value="Rad50_eukaryotes"/>
</dbReference>
<dbReference type="Pfam" id="PF13558">
    <property type="entry name" value="SbcC_Walker_B"/>
    <property type="match status" value="1"/>
</dbReference>
<evidence type="ECO:0000256" key="12">
    <source>
        <dbReference type="ARBA" id="ARBA00022842"/>
    </source>
</evidence>